<evidence type="ECO:0000313" key="9">
    <source>
        <dbReference type="Proteomes" id="UP000305792"/>
    </source>
</evidence>
<gene>
    <name evidence="8" type="ORF">E9998_20250</name>
</gene>
<protein>
    <submittedName>
        <fullName evidence="8">Thiolase family protein</fullName>
    </submittedName>
</protein>
<evidence type="ECO:0000259" key="6">
    <source>
        <dbReference type="Pfam" id="PF00108"/>
    </source>
</evidence>
<keyword evidence="2 5" id="KW-0808">Transferase</keyword>
<dbReference type="GO" id="GO:0006635">
    <property type="term" value="P:fatty acid beta-oxidation"/>
    <property type="evidence" value="ECO:0007669"/>
    <property type="project" value="TreeGrafter"/>
</dbReference>
<dbReference type="GO" id="GO:0003988">
    <property type="term" value="F:acetyl-CoA C-acyltransferase activity"/>
    <property type="evidence" value="ECO:0007669"/>
    <property type="project" value="TreeGrafter"/>
</dbReference>
<feature type="domain" description="Thiolase N-terminal" evidence="6">
    <location>
        <begin position="8"/>
        <end position="255"/>
    </location>
</feature>
<dbReference type="Pfam" id="PF02803">
    <property type="entry name" value="Thiolase_C"/>
    <property type="match status" value="1"/>
</dbReference>
<dbReference type="CDD" id="cd00751">
    <property type="entry name" value="thiolase"/>
    <property type="match status" value="1"/>
</dbReference>
<dbReference type="InterPro" id="IPR020613">
    <property type="entry name" value="Thiolase_CS"/>
</dbReference>
<dbReference type="InterPro" id="IPR050215">
    <property type="entry name" value="Thiolase-like_sf_Thiolase"/>
</dbReference>
<dbReference type="InterPro" id="IPR020617">
    <property type="entry name" value="Thiolase_C"/>
</dbReference>
<dbReference type="PANTHER" id="PTHR43853">
    <property type="entry name" value="3-KETOACYL-COA THIOLASE, PEROXISOMAL"/>
    <property type="match status" value="1"/>
</dbReference>
<feature type="active site" description="Acyl-thioester intermediate" evidence="4">
    <location>
        <position position="94"/>
    </location>
</feature>
<organism evidence="8 9">
    <name type="scientific">Glycomyces paridis</name>
    <dbReference type="NCBI Taxonomy" id="2126555"/>
    <lineage>
        <taxon>Bacteria</taxon>
        <taxon>Bacillati</taxon>
        <taxon>Actinomycetota</taxon>
        <taxon>Actinomycetes</taxon>
        <taxon>Glycomycetales</taxon>
        <taxon>Glycomycetaceae</taxon>
        <taxon>Glycomyces</taxon>
    </lineage>
</organism>
<evidence type="ECO:0000256" key="2">
    <source>
        <dbReference type="ARBA" id="ARBA00022679"/>
    </source>
</evidence>
<sequence>MNDTIRDVVFVDGVRTPFGKAGKLFEDTRADDLIIRCIRTLLRRNPGLPPERVDEVALAATTQIGDQGLTLGRTAALLAGLPRSVPGYSIDRMCAGAMTAVTNVSAAIAARQYDIAIAGGVESMSNHPMGEGVDPNPRIVAERLVDPEALNMGNTAENLHDLFPHITKERADAYAVGSQQRYAEAVARLTEDVTTMAARSDEGWTVASADELPRPGTTLEGLANLRTPFRPHGRVTAGTAAPLTDGATACLLADAETAAELGLPVAMRMVGFAFAGVDPETMGVGPIPATEKALARAGLTIEDIGLFEINEAFAVQVLAFLDHFKIADDDPRVNPWGGAIAMGHPLASSGVRLMTQLAREFAVHPEVRYGVTTMCVGLGQGGTVIWENPNFKGAK</sequence>
<dbReference type="PIRSF" id="PIRSF000429">
    <property type="entry name" value="Ac-CoA_Ac_transf"/>
    <property type="match status" value="1"/>
</dbReference>
<dbReference type="PROSITE" id="PS00737">
    <property type="entry name" value="THIOLASE_2"/>
    <property type="match status" value="1"/>
</dbReference>
<proteinExistence type="inferred from homology"/>
<evidence type="ECO:0000313" key="8">
    <source>
        <dbReference type="EMBL" id="THV24547.1"/>
    </source>
</evidence>
<dbReference type="PANTHER" id="PTHR43853:SF2">
    <property type="entry name" value="3-OXOADIPYL-COA_3-OXO-5,6-DEHYDROSUBERYL-COA THIOLASE"/>
    <property type="match status" value="1"/>
</dbReference>
<dbReference type="AlphaFoldDB" id="A0A4S8P3E2"/>
<evidence type="ECO:0000256" key="4">
    <source>
        <dbReference type="PIRSR" id="PIRSR000429-1"/>
    </source>
</evidence>
<feature type="active site" description="Proton acceptor" evidence="4">
    <location>
        <position position="344"/>
    </location>
</feature>
<dbReference type="InterPro" id="IPR020616">
    <property type="entry name" value="Thiolase_N"/>
</dbReference>
<dbReference type="OrthoDB" id="3204099at2"/>
<accession>A0A4S8P3E2</accession>
<comment type="similarity">
    <text evidence="1 5">Belongs to the thiolase-like superfamily. Thiolase family.</text>
</comment>
<keyword evidence="3 5" id="KW-0012">Acyltransferase</keyword>
<dbReference type="Proteomes" id="UP000305792">
    <property type="component" value="Unassembled WGS sequence"/>
</dbReference>
<dbReference type="GO" id="GO:0010124">
    <property type="term" value="P:phenylacetate catabolic process"/>
    <property type="evidence" value="ECO:0007669"/>
    <property type="project" value="TreeGrafter"/>
</dbReference>
<name>A0A4S8P3E2_9ACTN</name>
<dbReference type="GO" id="GO:0005737">
    <property type="term" value="C:cytoplasm"/>
    <property type="evidence" value="ECO:0007669"/>
    <property type="project" value="UniProtKB-ARBA"/>
</dbReference>
<comment type="caution">
    <text evidence="8">The sequence shown here is derived from an EMBL/GenBank/DDBJ whole genome shotgun (WGS) entry which is preliminary data.</text>
</comment>
<evidence type="ECO:0000256" key="5">
    <source>
        <dbReference type="RuleBase" id="RU003557"/>
    </source>
</evidence>
<evidence type="ECO:0000259" key="7">
    <source>
        <dbReference type="Pfam" id="PF02803"/>
    </source>
</evidence>
<dbReference type="Pfam" id="PF00108">
    <property type="entry name" value="Thiolase_N"/>
    <property type="match status" value="1"/>
</dbReference>
<dbReference type="NCBIfam" id="TIGR01930">
    <property type="entry name" value="AcCoA-C-Actrans"/>
    <property type="match status" value="1"/>
</dbReference>
<feature type="active site" description="Proton acceptor" evidence="4">
    <location>
        <position position="375"/>
    </location>
</feature>
<dbReference type="SUPFAM" id="SSF53901">
    <property type="entry name" value="Thiolase-like"/>
    <property type="match status" value="2"/>
</dbReference>
<dbReference type="RefSeq" id="WP_136531516.1">
    <property type="nucleotide sequence ID" value="NZ_STGX01000017.1"/>
</dbReference>
<reference evidence="8 9" key="1">
    <citation type="journal article" date="2018" name="Int. J. Syst. Evol. Microbiol.">
        <title>Glycomyces paridis sp. nov., isolated from the medicinal plant Paris polyphylla.</title>
        <authorList>
            <person name="Fang X.M."/>
            <person name="Bai J.L."/>
            <person name="Su J."/>
            <person name="Zhao L.L."/>
            <person name="Liu H.Y."/>
            <person name="Ma B.P."/>
            <person name="Zhang Y.Q."/>
            <person name="Yu L.Y."/>
        </authorList>
    </citation>
    <scope>NUCLEOTIDE SEQUENCE [LARGE SCALE GENOMIC DNA]</scope>
    <source>
        <strain evidence="8 9">CPCC 204357</strain>
    </source>
</reference>
<feature type="domain" description="Thiolase C-terminal" evidence="7">
    <location>
        <begin position="266"/>
        <end position="387"/>
    </location>
</feature>
<keyword evidence="9" id="KW-1185">Reference proteome</keyword>
<dbReference type="InterPro" id="IPR016039">
    <property type="entry name" value="Thiolase-like"/>
</dbReference>
<dbReference type="EMBL" id="STGX01000017">
    <property type="protein sequence ID" value="THV24547.1"/>
    <property type="molecule type" value="Genomic_DNA"/>
</dbReference>
<evidence type="ECO:0000256" key="1">
    <source>
        <dbReference type="ARBA" id="ARBA00010982"/>
    </source>
</evidence>
<evidence type="ECO:0000256" key="3">
    <source>
        <dbReference type="ARBA" id="ARBA00023315"/>
    </source>
</evidence>
<dbReference type="Gene3D" id="3.40.47.10">
    <property type="match status" value="1"/>
</dbReference>
<dbReference type="InterPro" id="IPR002155">
    <property type="entry name" value="Thiolase"/>
</dbReference>